<evidence type="ECO:0000256" key="4">
    <source>
        <dbReference type="ARBA" id="ARBA00022960"/>
    </source>
</evidence>
<feature type="transmembrane region" description="Helical" evidence="9">
    <location>
        <begin position="144"/>
        <end position="167"/>
    </location>
</feature>
<organism evidence="10 11">
    <name type="scientific">Micromonospora pattaloongensis</name>
    <dbReference type="NCBI Taxonomy" id="405436"/>
    <lineage>
        <taxon>Bacteria</taxon>
        <taxon>Bacillati</taxon>
        <taxon>Actinomycetota</taxon>
        <taxon>Actinomycetes</taxon>
        <taxon>Micromonosporales</taxon>
        <taxon>Micromonosporaceae</taxon>
        <taxon>Micromonospora</taxon>
    </lineage>
</organism>
<evidence type="ECO:0000256" key="9">
    <source>
        <dbReference type="SAM" id="Phobius"/>
    </source>
</evidence>
<evidence type="ECO:0000256" key="7">
    <source>
        <dbReference type="ARBA" id="ARBA00023136"/>
    </source>
</evidence>
<evidence type="ECO:0000256" key="1">
    <source>
        <dbReference type="ARBA" id="ARBA00004651"/>
    </source>
</evidence>
<evidence type="ECO:0000313" key="11">
    <source>
        <dbReference type="Proteomes" id="UP000242415"/>
    </source>
</evidence>
<evidence type="ECO:0000256" key="8">
    <source>
        <dbReference type="SAM" id="MobiDB-lite"/>
    </source>
</evidence>
<reference evidence="11" key="1">
    <citation type="submission" date="2016-10" db="EMBL/GenBank/DDBJ databases">
        <authorList>
            <person name="Varghese N."/>
            <person name="Submissions S."/>
        </authorList>
    </citation>
    <scope>NUCLEOTIDE SEQUENCE [LARGE SCALE GENOMIC DNA]</scope>
    <source>
        <strain evidence="11">DSM 45245</strain>
    </source>
</reference>
<keyword evidence="6 9" id="KW-1133">Transmembrane helix</keyword>
<dbReference type="NCBIfam" id="TIGR01695">
    <property type="entry name" value="murJ_mviN"/>
    <property type="match status" value="1"/>
</dbReference>
<comment type="subcellular location">
    <subcellularLocation>
        <location evidence="1">Cell membrane</location>
        <topology evidence="1">Multi-pass membrane protein</topology>
    </subcellularLocation>
</comment>
<feature type="transmembrane region" description="Helical" evidence="9">
    <location>
        <begin position="518"/>
        <end position="538"/>
    </location>
</feature>
<feature type="transmembrane region" description="Helical" evidence="9">
    <location>
        <begin position="417"/>
        <end position="442"/>
    </location>
</feature>
<sequence>MSGGLYRSANAGPGGDAPPDDGATLISVRAADQAIAEPPGTGPEPAGDPGAEAGRGSAAGNSAMMAIGSLVSRGTGFLRTAVIAAALGGGLVGDAYTTAQFFPGMIYELLLGGILTSVVIPVLVRRRKTDADRGEAYTQRLLTLAVLTLGATTLLAVLAAPLLGMIYTSDGSTRGLLTALSYLMLPMMFFSGLSAMLSGVLNTRGHFAAPMWAPILNNLVVIGTAGLYILVFGAELIRPSQMTPARVLVIGGGTLLGIVVQSLGLWPALRKVGFRWRWRFDFRALGLRELGRLGGWMFCYVAVSQVGVIVLLRLLSQANAEGNVAGAMIYNNVYLLMMMAHGIVAVSIITALMPRMSAAAADGRMHDLAADLSRGTRMTTAVLAPIAVCYAVLAQPIATTLFNRGAFTRENATATSLVLLVAALALVPFAISQLFTFAFYALPDTKTPALINIPVVLLRVAVQVGVFLAFAAEFTASGLMVGNALSYVAAAVLSAVLLRPRIGRIGLREIMTSFGKVLVAALVAGVAGLAVVSLIFGGGGAADAGGGRNLVALVAGGIVICGVYGAVALALRLREVTDVVAMVRRKIGR</sequence>
<feature type="transmembrane region" description="Helical" evidence="9">
    <location>
        <begin position="375"/>
        <end position="397"/>
    </location>
</feature>
<feature type="region of interest" description="Disordered" evidence="8">
    <location>
        <begin position="1"/>
        <end position="57"/>
    </location>
</feature>
<dbReference type="Pfam" id="PF03023">
    <property type="entry name" value="MurJ"/>
    <property type="match status" value="1"/>
</dbReference>
<dbReference type="CDD" id="cd13123">
    <property type="entry name" value="MATE_MurJ_like"/>
    <property type="match status" value="1"/>
</dbReference>
<feature type="transmembrane region" description="Helical" evidence="9">
    <location>
        <begin position="550"/>
        <end position="571"/>
    </location>
</feature>
<keyword evidence="5" id="KW-0573">Peptidoglycan synthesis</keyword>
<dbReference type="InterPro" id="IPR051050">
    <property type="entry name" value="Lipid_II_flippase_MurJ/MviN"/>
</dbReference>
<feature type="transmembrane region" description="Helical" evidence="9">
    <location>
        <begin position="179"/>
        <end position="203"/>
    </location>
</feature>
<dbReference type="GO" id="GO:0015648">
    <property type="term" value="F:lipid-linked peptidoglycan transporter activity"/>
    <property type="evidence" value="ECO:0007669"/>
    <property type="project" value="TreeGrafter"/>
</dbReference>
<gene>
    <name evidence="10" type="ORF">SAMN05444365_101993</name>
</gene>
<feature type="transmembrane region" description="Helical" evidence="9">
    <location>
        <begin position="105"/>
        <end position="124"/>
    </location>
</feature>
<evidence type="ECO:0000256" key="5">
    <source>
        <dbReference type="ARBA" id="ARBA00022984"/>
    </source>
</evidence>
<feature type="transmembrane region" description="Helical" evidence="9">
    <location>
        <begin position="77"/>
        <end position="99"/>
    </location>
</feature>
<feature type="transmembrane region" description="Helical" evidence="9">
    <location>
        <begin position="449"/>
        <end position="472"/>
    </location>
</feature>
<protein>
    <submittedName>
        <fullName evidence="10">Putative peptidoglycan lipid II flippase</fullName>
    </submittedName>
</protein>
<keyword evidence="2" id="KW-1003">Cell membrane</keyword>
<feature type="transmembrane region" description="Helical" evidence="9">
    <location>
        <begin position="478"/>
        <end position="498"/>
    </location>
</feature>
<keyword evidence="7 9" id="KW-0472">Membrane</keyword>
<dbReference type="EMBL" id="FNPH01000001">
    <property type="protein sequence ID" value="SDY19094.1"/>
    <property type="molecule type" value="Genomic_DNA"/>
</dbReference>
<feature type="transmembrane region" description="Helical" evidence="9">
    <location>
        <begin position="290"/>
        <end position="314"/>
    </location>
</feature>
<evidence type="ECO:0000256" key="6">
    <source>
        <dbReference type="ARBA" id="ARBA00022989"/>
    </source>
</evidence>
<evidence type="ECO:0000256" key="2">
    <source>
        <dbReference type="ARBA" id="ARBA00022475"/>
    </source>
</evidence>
<dbReference type="RefSeq" id="WP_091551845.1">
    <property type="nucleotide sequence ID" value="NZ_FNPH01000001.1"/>
</dbReference>
<feature type="compositionally biased region" description="Low complexity" evidence="8">
    <location>
        <begin position="34"/>
        <end position="54"/>
    </location>
</feature>
<dbReference type="OrthoDB" id="9786339at2"/>
<accession>A0A1H3HWH1</accession>
<feature type="transmembrane region" description="Helical" evidence="9">
    <location>
        <begin position="334"/>
        <end position="354"/>
    </location>
</feature>
<name>A0A1H3HWH1_9ACTN</name>
<dbReference type="STRING" id="405436.SAMN05444365_101993"/>
<dbReference type="GO" id="GO:0009252">
    <property type="term" value="P:peptidoglycan biosynthetic process"/>
    <property type="evidence" value="ECO:0007669"/>
    <property type="project" value="UniProtKB-KW"/>
</dbReference>
<proteinExistence type="predicted"/>
<dbReference type="PRINTS" id="PR01806">
    <property type="entry name" value="VIRFACTRMVIN"/>
</dbReference>
<keyword evidence="11" id="KW-1185">Reference proteome</keyword>
<keyword evidence="3 9" id="KW-0812">Transmembrane</keyword>
<dbReference type="Proteomes" id="UP000242415">
    <property type="component" value="Unassembled WGS sequence"/>
</dbReference>
<dbReference type="InterPro" id="IPR004268">
    <property type="entry name" value="MurJ"/>
</dbReference>
<feature type="transmembrane region" description="Helical" evidence="9">
    <location>
        <begin position="246"/>
        <end position="269"/>
    </location>
</feature>
<dbReference type="GO" id="GO:0034204">
    <property type="term" value="P:lipid translocation"/>
    <property type="evidence" value="ECO:0007669"/>
    <property type="project" value="TreeGrafter"/>
</dbReference>
<dbReference type="PANTHER" id="PTHR47019:SF1">
    <property type="entry name" value="LIPID II FLIPPASE MURJ"/>
    <property type="match status" value="1"/>
</dbReference>
<feature type="transmembrane region" description="Helical" evidence="9">
    <location>
        <begin position="215"/>
        <end position="234"/>
    </location>
</feature>
<evidence type="ECO:0000256" key="3">
    <source>
        <dbReference type="ARBA" id="ARBA00022692"/>
    </source>
</evidence>
<keyword evidence="4" id="KW-0133">Cell shape</keyword>
<dbReference type="PANTHER" id="PTHR47019">
    <property type="entry name" value="LIPID II FLIPPASE MURJ"/>
    <property type="match status" value="1"/>
</dbReference>
<dbReference type="AlphaFoldDB" id="A0A1H3HWH1"/>
<dbReference type="GO" id="GO:0008360">
    <property type="term" value="P:regulation of cell shape"/>
    <property type="evidence" value="ECO:0007669"/>
    <property type="project" value="UniProtKB-KW"/>
</dbReference>
<evidence type="ECO:0000313" key="10">
    <source>
        <dbReference type="EMBL" id="SDY19094.1"/>
    </source>
</evidence>
<dbReference type="GO" id="GO:0005886">
    <property type="term" value="C:plasma membrane"/>
    <property type="evidence" value="ECO:0007669"/>
    <property type="project" value="UniProtKB-SubCell"/>
</dbReference>